<keyword evidence="3" id="KW-1185">Reference proteome</keyword>
<dbReference type="EMBL" id="CAXDID020000094">
    <property type="protein sequence ID" value="CAL6023778.1"/>
    <property type="molecule type" value="Genomic_DNA"/>
</dbReference>
<evidence type="ECO:0000313" key="3">
    <source>
        <dbReference type="Proteomes" id="UP001642409"/>
    </source>
</evidence>
<evidence type="ECO:0000313" key="1">
    <source>
        <dbReference type="EMBL" id="CAI9954547.1"/>
    </source>
</evidence>
<reference evidence="1" key="1">
    <citation type="submission" date="2023-06" db="EMBL/GenBank/DDBJ databases">
        <authorList>
            <person name="Kurt Z."/>
        </authorList>
    </citation>
    <scope>NUCLEOTIDE SEQUENCE</scope>
</reference>
<reference evidence="2 3" key="2">
    <citation type="submission" date="2024-07" db="EMBL/GenBank/DDBJ databases">
        <authorList>
            <person name="Akdeniz Z."/>
        </authorList>
    </citation>
    <scope>NUCLEOTIDE SEQUENCE [LARGE SCALE GENOMIC DNA]</scope>
</reference>
<organism evidence="1">
    <name type="scientific">Hexamita inflata</name>
    <dbReference type="NCBI Taxonomy" id="28002"/>
    <lineage>
        <taxon>Eukaryota</taxon>
        <taxon>Metamonada</taxon>
        <taxon>Diplomonadida</taxon>
        <taxon>Hexamitidae</taxon>
        <taxon>Hexamitinae</taxon>
        <taxon>Hexamita</taxon>
    </lineage>
</organism>
<name>A0AA86QE34_9EUKA</name>
<dbReference type="EMBL" id="CATOUU010000849">
    <property type="protein sequence ID" value="CAI9954547.1"/>
    <property type="molecule type" value="Genomic_DNA"/>
</dbReference>
<evidence type="ECO:0000313" key="2">
    <source>
        <dbReference type="EMBL" id="CAL6023778.1"/>
    </source>
</evidence>
<gene>
    <name evidence="2" type="ORF">HINF_LOCUS29298</name>
    <name evidence="1" type="ORF">HINF_LOCUS42192</name>
</gene>
<protein>
    <submittedName>
        <fullName evidence="2">Hypothetical_protein</fullName>
    </submittedName>
</protein>
<comment type="caution">
    <text evidence="1">The sequence shown here is derived from an EMBL/GenBank/DDBJ whole genome shotgun (WGS) entry which is preliminary data.</text>
</comment>
<accession>A0AA86QE34</accession>
<sequence length="178" mass="20442">MRHISIPELQSKFKIPNSKSILDSKSCYILHSQRQLLLTLKYLSYPNPITQIKTELSGNIMTTKLKLKQTEIHKENYFKLNTFQNKYLKIQSSLEVRGEHEGLALVRVEGRRREHAHERQADKQWDPQALRQLGNRHLGRVLGRGLLQLLDAALLVELVVVVGADLAVEPLFTDISIL</sequence>
<dbReference type="Proteomes" id="UP001642409">
    <property type="component" value="Unassembled WGS sequence"/>
</dbReference>
<dbReference type="AlphaFoldDB" id="A0AA86QE34"/>
<proteinExistence type="predicted"/>